<accession>A0A2M8P8T5</accession>
<evidence type="ECO:0000313" key="2">
    <source>
        <dbReference type="Proteomes" id="UP000229681"/>
    </source>
</evidence>
<dbReference type="EMBL" id="PGTM01000670">
    <property type="protein sequence ID" value="PJF33963.1"/>
    <property type="molecule type" value="Genomic_DNA"/>
</dbReference>
<reference evidence="1 2" key="1">
    <citation type="submission" date="2017-11" db="EMBL/GenBank/DDBJ databases">
        <title>Evolution of Phototrophy in the Chloroflexi Phylum Driven by Horizontal Gene Transfer.</title>
        <authorList>
            <person name="Ward L.M."/>
            <person name="Hemp J."/>
            <person name="Shih P.M."/>
            <person name="Mcglynn S.E."/>
            <person name="Fischer W."/>
        </authorList>
    </citation>
    <scope>NUCLEOTIDE SEQUENCE [LARGE SCALE GENOMIC DNA]</scope>
    <source>
        <strain evidence="1">JP3_13</strain>
    </source>
</reference>
<protein>
    <submittedName>
        <fullName evidence="1">Uncharacterized protein</fullName>
    </submittedName>
</protein>
<name>A0A2M8P8T5_9CHLR</name>
<comment type="caution">
    <text evidence="1">The sequence shown here is derived from an EMBL/GenBank/DDBJ whole genome shotgun (WGS) entry which is preliminary data.</text>
</comment>
<gene>
    <name evidence="1" type="ORF">CUN49_17290</name>
</gene>
<dbReference type="Pfam" id="PF06897">
    <property type="entry name" value="DUF1269"/>
    <property type="match status" value="1"/>
</dbReference>
<dbReference type="AlphaFoldDB" id="A0A2M8P8T5"/>
<sequence length="91" mass="9945">MLAGSGVGALVAALIDTGIDNTFIRQVAEQIQPNTSAIFVLVRKGNEEMVKRELERFAVRLIETEIDSQQVQAIQAAVDNLPNVPRESDPQ</sequence>
<dbReference type="InterPro" id="IPR009200">
    <property type="entry name" value="DUF1269_membrane"/>
</dbReference>
<organism evidence="1 2">
    <name type="scientific">Candidatus Thermofonsia Clade 1 bacterium</name>
    <dbReference type="NCBI Taxonomy" id="2364210"/>
    <lineage>
        <taxon>Bacteria</taxon>
        <taxon>Bacillati</taxon>
        <taxon>Chloroflexota</taxon>
        <taxon>Candidatus Thermofontia</taxon>
        <taxon>Candidatus Thermofonsia Clade 1</taxon>
    </lineage>
</organism>
<proteinExistence type="predicted"/>
<dbReference type="Proteomes" id="UP000229681">
    <property type="component" value="Unassembled WGS sequence"/>
</dbReference>
<evidence type="ECO:0000313" key="1">
    <source>
        <dbReference type="EMBL" id="PJF33963.1"/>
    </source>
</evidence>